<keyword evidence="14" id="KW-1185">Reference proteome</keyword>
<sequence length="152" mass="18075">MSGVVSERLKDAHLLVKAKNHIRLATSWEDYRHPEIAPRVDRPPTFDPLAGFPNGRKKREMVATVEEMDRWQLDAHSRDYCAHKLIKWMQCMKENNPVANYYCDHDKHDYYKCNYEDYIMRMKEYEREKRLLARKVRKEKAAAASLSEELSA</sequence>
<keyword evidence="12" id="KW-1015">Disulfide bond</keyword>
<dbReference type="GO" id="GO:0005758">
    <property type="term" value="C:mitochondrial intermembrane space"/>
    <property type="evidence" value="ECO:0007669"/>
    <property type="project" value="UniProtKB-SubCell"/>
</dbReference>
<keyword evidence="7" id="KW-0679">Respiratory chain</keyword>
<evidence type="ECO:0000256" key="7">
    <source>
        <dbReference type="ARBA" id="ARBA00022660"/>
    </source>
</evidence>
<keyword evidence="9" id="KW-0249">Electron transport</keyword>
<feature type="coiled-coil region" evidence="13">
    <location>
        <begin position="115"/>
        <end position="142"/>
    </location>
</feature>
<keyword evidence="8" id="KW-0999">Mitochondrion inner membrane</keyword>
<accession>A0A915CWB0</accession>
<evidence type="ECO:0000256" key="1">
    <source>
        <dbReference type="ARBA" id="ARBA00003195"/>
    </source>
</evidence>
<evidence type="ECO:0000256" key="10">
    <source>
        <dbReference type="ARBA" id="ARBA00023128"/>
    </source>
</evidence>
<dbReference type="GO" id="GO:0005743">
    <property type="term" value="C:mitochondrial inner membrane"/>
    <property type="evidence" value="ECO:0007669"/>
    <property type="project" value="UniProtKB-SubCell"/>
</dbReference>
<evidence type="ECO:0000256" key="4">
    <source>
        <dbReference type="ARBA" id="ARBA00008006"/>
    </source>
</evidence>
<evidence type="ECO:0000256" key="2">
    <source>
        <dbReference type="ARBA" id="ARBA00004569"/>
    </source>
</evidence>
<evidence type="ECO:0000313" key="14">
    <source>
        <dbReference type="Proteomes" id="UP000887574"/>
    </source>
</evidence>
<protein>
    <recommendedName>
        <fullName evidence="5">NADH dehydrogenase [ubiquinone] 1 beta subcomplex subunit 7</fullName>
    </recommendedName>
</protein>
<dbReference type="AlphaFoldDB" id="A0A915CWB0"/>
<reference evidence="15" key="1">
    <citation type="submission" date="2022-11" db="UniProtKB">
        <authorList>
            <consortium name="WormBaseParasite"/>
        </authorList>
    </citation>
    <scope>IDENTIFICATION</scope>
</reference>
<evidence type="ECO:0000256" key="11">
    <source>
        <dbReference type="ARBA" id="ARBA00023136"/>
    </source>
</evidence>
<name>A0A915CWB0_9BILA</name>
<evidence type="ECO:0000256" key="8">
    <source>
        <dbReference type="ARBA" id="ARBA00022792"/>
    </source>
</evidence>
<dbReference type="PANTHER" id="PTHR20900:SF0">
    <property type="entry name" value="NADH DEHYDROGENASE [UBIQUINONE] 1 BETA SUBCOMPLEX SUBUNIT 7"/>
    <property type="match status" value="1"/>
</dbReference>
<proteinExistence type="inferred from homology"/>
<dbReference type="PROSITE" id="PS51808">
    <property type="entry name" value="CHCH"/>
    <property type="match status" value="1"/>
</dbReference>
<evidence type="ECO:0000256" key="13">
    <source>
        <dbReference type="SAM" id="Coils"/>
    </source>
</evidence>
<dbReference type="Proteomes" id="UP000887574">
    <property type="component" value="Unplaced"/>
</dbReference>
<keyword evidence="13" id="KW-0175">Coiled coil</keyword>
<organism evidence="14 15">
    <name type="scientific">Ditylenchus dipsaci</name>
    <dbReference type="NCBI Taxonomy" id="166011"/>
    <lineage>
        <taxon>Eukaryota</taxon>
        <taxon>Metazoa</taxon>
        <taxon>Ecdysozoa</taxon>
        <taxon>Nematoda</taxon>
        <taxon>Chromadorea</taxon>
        <taxon>Rhabditida</taxon>
        <taxon>Tylenchina</taxon>
        <taxon>Tylenchomorpha</taxon>
        <taxon>Sphaerularioidea</taxon>
        <taxon>Anguinidae</taxon>
        <taxon>Anguininae</taxon>
        <taxon>Ditylenchus</taxon>
    </lineage>
</organism>
<comment type="function">
    <text evidence="1">Accessory subunit of the mitochondrial membrane respiratory chain NADH dehydrogenase (Complex I), that is believed not to be involved in catalysis. Complex I functions in the transfer of electrons from NADH to the respiratory chain. The immediate electron acceptor for the enzyme is believed to be ubiquinone.</text>
</comment>
<evidence type="ECO:0000256" key="3">
    <source>
        <dbReference type="ARBA" id="ARBA00004637"/>
    </source>
</evidence>
<evidence type="ECO:0000256" key="6">
    <source>
        <dbReference type="ARBA" id="ARBA00022448"/>
    </source>
</evidence>
<dbReference type="PANTHER" id="PTHR20900">
    <property type="entry name" value="NADH:UBIQUINONE OXIDOREDUCTASE B18-LIKE SUBUNIT"/>
    <property type="match status" value="1"/>
</dbReference>
<comment type="similarity">
    <text evidence="4">Belongs to the complex I NDUFB7 subunit family.</text>
</comment>
<keyword evidence="6" id="KW-0813">Transport</keyword>
<dbReference type="WBParaSite" id="jg12914">
    <property type="protein sequence ID" value="jg12914"/>
    <property type="gene ID" value="jg12914"/>
</dbReference>
<evidence type="ECO:0000256" key="5">
    <source>
        <dbReference type="ARBA" id="ARBA00018677"/>
    </source>
</evidence>
<evidence type="ECO:0000256" key="9">
    <source>
        <dbReference type="ARBA" id="ARBA00022982"/>
    </source>
</evidence>
<comment type="subcellular location">
    <subcellularLocation>
        <location evidence="3">Mitochondrion inner membrane</location>
        <topology evidence="3">Peripheral membrane protein</topology>
    </subcellularLocation>
    <subcellularLocation>
        <location evidence="2">Mitochondrion intermembrane space</location>
    </subcellularLocation>
</comment>
<dbReference type="Pfam" id="PF05676">
    <property type="entry name" value="NDUF_B7"/>
    <property type="match status" value="1"/>
</dbReference>
<evidence type="ECO:0000313" key="15">
    <source>
        <dbReference type="WBParaSite" id="jg12914"/>
    </source>
</evidence>
<dbReference type="InterPro" id="IPR008698">
    <property type="entry name" value="NDUB7"/>
</dbReference>
<keyword evidence="11" id="KW-0472">Membrane</keyword>
<evidence type="ECO:0000256" key="12">
    <source>
        <dbReference type="ARBA" id="ARBA00023157"/>
    </source>
</evidence>
<keyword evidence="10" id="KW-0496">Mitochondrion</keyword>